<evidence type="ECO:0000313" key="2">
    <source>
        <dbReference type="Proteomes" id="UP001630303"/>
    </source>
</evidence>
<protein>
    <submittedName>
        <fullName evidence="1">Uncharacterized protein</fullName>
    </submittedName>
</protein>
<proteinExistence type="predicted"/>
<name>A0ABW9GGW2_9MICO</name>
<dbReference type="EMBL" id="JAROCE010000001">
    <property type="protein sequence ID" value="MFM2719333.1"/>
    <property type="molecule type" value="Genomic_DNA"/>
</dbReference>
<dbReference type="RefSeq" id="WP_408904891.1">
    <property type="nucleotide sequence ID" value="NZ_JAROCE010000001.1"/>
</dbReference>
<dbReference type="Proteomes" id="UP001630303">
    <property type="component" value="Unassembled WGS sequence"/>
</dbReference>
<keyword evidence="2" id="KW-1185">Reference proteome</keyword>
<organism evidence="1 2">
    <name type="scientific">Microbacterium mcarthurae</name>
    <dbReference type="NCBI Taxonomy" id="3035918"/>
    <lineage>
        <taxon>Bacteria</taxon>
        <taxon>Bacillati</taxon>
        <taxon>Actinomycetota</taxon>
        <taxon>Actinomycetes</taxon>
        <taxon>Micrococcales</taxon>
        <taxon>Microbacteriaceae</taxon>
        <taxon>Microbacterium</taxon>
    </lineage>
</organism>
<evidence type="ECO:0000313" key="1">
    <source>
        <dbReference type="EMBL" id="MFM2719333.1"/>
    </source>
</evidence>
<sequence>MNTSLTRAPQHPASAFSVPVVEPSAERRLGPLDRLSLRLGVWLLVRAAARADEAARRAARSAETAHLARRNALERQQREADWQRLAVHAHRPF</sequence>
<reference evidence="1 2" key="1">
    <citation type="submission" date="2023-03" db="EMBL/GenBank/DDBJ databases">
        <title>MT1 and MT2 Draft Genomes of Novel Species.</title>
        <authorList>
            <person name="Venkateswaran K."/>
        </authorList>
    </citation>
    <scope>NUCLEOTIDE SEQUENCE [LARGE SCALE GENOMIC DNA]</scope>
    <source>
        <strain evidence="1 2">IF8SW-P5</strain>
    </source>
</reference>
<comment type="caution">
    <text evidence="1">The sequence shown here is derived from an EMBL/GenBank/DDBJ whole genome shotgun (WGS) entry which is preliminary data.</text>
</comment>
<accession>A0ABW9GGW2</accession>
<gene>
    <name evidence="1" type="ORF">P5G46_02315</name>
</gene>